<dbReference type="OrthoDB" id="194721at2157"/>
<protein>
    <submittedName>
        <fullName evidence="4">Predicted DNA binding protein, contains HTH domain</fullName>
    </submittedName>
</protein>
<dbReference type="PANTHER" id="PTHR34236:SF1">
    <property type="entry name" value="DIMETHYL SULFOXIDE REDUCTASE TRANSCRIPTIONAL ACTIVATOR"/>
    <property type="match status" value="1"/>
</dbReference>
<evidence type="ECO:0000256" key="2">
    <source>
        <dbReference type="ARBA" id="ARBA00023163"/>
    </source>
</evidence>
<proteinExistence type="predicted"/>
<name>A0A1I2ZVP6_9EURY</name>
<dbReference type="EMBL" id="FOPZ01000003">
    <property type="protein sequence ID" value="SFH41878.1"/>
    <property type="molecule type" value="Genomic_DNA"/>
</dbReference>
<keyword evidence="5" id="KW-1185">Reference proteome</keyword>
<evidence type="ECO:0000313" key="4">
    <source>
        <dbReference type="EMBL" id="SFH41878.1"/>
    </source>
</evidence>
<accession>A0A1I2ZVP6</accession>
<evidence type="ECO:0000256" key="1">
    <source>
        <dbReference type="ARBA" id="ARBA00023015"/>
    </source>
</evidence>
<feature type="domain" description="HTH bat-type" evidence="3">
    <location>
        <begin position="186"/>
        <end position="237"/>
    </location>
</feature>
<dbReference type="AlphaFoldDB" id="A0A1I2ZVP6"/>
<dbReference type="Gene3D" id="1.10.10.10">
    <property type="entry name" value="Winged helix-like DNA-binding domain superfamily/Winged helix DNA-binding domain"/>
    <property type="match status" value="1"/>
</dbReference>
<dbReference type="Proteomes" id="UP000323537">
    <property type="component" value="Unassembled WGS sequence"/>
</dbReference>
<organism evidence="4 5">
    <name type="scientific">Halorubrum aquaticum</name>
    <dbReference type="NCBI Taxonomy" id="387340"/>
    <lineage>
        <taxon>Archaea</taxon>
        <taxon>Methanobacteriati</taxon>
        <taxon>Methanobacteriota</taxon>
        <taxon>Stenosarchaea group</taxon>
        <taxon>Halobacteria</taxon>
        <taxon>Halobacteriales</taxon>
        <taxon>Haloferacaceae</taxon>
        <taxon>Halorubrum</taxon>
    </lineage>
</organism>
<keyword evidence="2" id="KW-0804">Transcription</keyword>
<evidence type="ECO:0000313" key="5">
    <source>
        <dbReference type="Proteomes" id="UP000323537"/>
    </source>
</evidence>
<gene>
    <name evidence="4" type="ORF">SAMN04488066_103180</name>
</gene>
<dbReference type="PANTHER" id="PTHR34236">
    <property type="entry name" value="DIMETHYL SULFOXIDE REDUCTASE TRANSCRIPTIONAL ACTIVATOR"/>
    <property type="match status" value="1"/>
</dbReference>
<keyword evidence="1" id="KW-0805">Transcription regulation</keyword>
<dbReference type="InterPro" id="IPR007050">
    <property type="entry name" value="HTH_bacterioopsin"/>
</dbReference>
<sequence>MGEALNRSSTTIPRTSQLALRIWHPDCWTLQTTAAVDAGLIAHGVYEYDDIVSARLTAHADTTDRIDDLVAEIKESPLTERAKVINEYFNPGLQTNPAGNATQELLVEYEPENSIHDAFVSRGFVPEEEIRMNDGFEYWTVIVRASRNMIQERLDEIRQEMDAEIRIEGMKSAQTTTAQRQQNDQLSERQREIFELAQEEGYYMWPRETSATDLADEVDISKTTFLEHLRKAEAKILGKMD</sequence>
<evidence type="ECO:0000259" key="3">
    <source>
        <dbReference type="Pfam" id="PF04967"/>
    </source>
</evidence>
<dbReference type="InterPro" id="IPR036388">
    <property type="entry name" value="WH-like_DNA-bd_sf"/>
</dbReference>
<dbReference type="Pfam" id="PF04967">
    <property type="entry name" value="HTH_10"/>
    <property type="match status" value="1"/>
</dbReference>
<reference evidence="4 5" key="1">
    <citation type="submission" date="2016-10" db="EMBL/GenBank/DDBJ databases">
        <authorList>
            <person name="Varghese N."/>
            <person name="Submissions S."/>
        </authorList>
    </citation>
    <scope>NUCLEOTIDE SEQUENCE [LARGE SCALE GENOMIC DNA]</scope>
    <source>
        <strain evidence="4 5">CGMCC 1.6377</strain>
    </source>
</reference>
<dbReference type="RefSeq" id="WP_149783670.1">
    <property type="nucleotide sequence ID" value="NZ_FOPZ01000003.1"/>
</dbReference>